<dbReference type="EMBL" id="QXGE01001223">
    <property type="protein sequence ID" value="KAE9295813.1"/>
    <property type="molecule type" value="Genomic_DNA"/>
</dbReference>
<evidence type="ECO:0000313" key="1">
    <source>
        <dbReference type="EMBL" id="KAE8934297.1"/>
    </source>
</evidence>
<name>A0A6A3XKS5_9STRA</name>
<evidence type="ECO:0000313" key="3">
    <source>
        <dbReference type="EMBL" id="KAE9125719.1"/>
    </source>
</evidence>
<dbReference type="Proteomes" id="UP000440367">
    <property type="component" value="Unassembled WGS sequence"/>
</dbReference>
<dbReference type="EMBL" id="QXGD01000919">
    <property type="protein sequence ID" value="KAE9220230.1"/>
    <property type="molecule type" value="Genomic_DNA"/>
</dbReference>
<evidence type="ECO:0000313" key="8">
    <source>
        <dbReference type="Proteomes" id="UP000433483"/>
    </source>
</evidence>
<comment type="caution">
    <text evidence="4">The sequence shown here is derived from an EMBL/GenBank/DDBJ whole genome shotgun (WGS) entry which is preliminary data.</text>
</comment>
<evidence type="ECO:0000313" key="2">
    <source>
        <dbReference type="EMBL" id="KAE9102676.1"/>
    </source>
</evidence>
<keyword evidence="8" id="KW-1185">Reference proteome</keyword>
<protein>
    <submittedName>
        <fullName evidence="4">Uncharacterized protein</fullName>
    </submittedName>
</protein>
<evidence type="ECO:0000313" key="10">
    <source>
        <dbReference type="Proteomes" id="UP000440367"/>
    </source>
</evidence>
<evidence type="ECO:0000313" key="7">
    <source>
        <dbReference type="Proteomes" id="UP000429523"/>
    </source>
</evidence>
<reference evidence="7 8" key="1">
    <citation type="submission" date="2018-08" db="EMBL/GenBank/DDBJ databases">
        <title>Genomic investigation of the strawberry pathogen Phytophthora fragariae indicates pathogenicity is determined by transcriptional variation in three key races.</title>
        <authorList>
            <person name="Adams T.M."/>
            <person name="Armitage A.D."/>
            <person name="Sobczyk M.K."/>
            <person name="Bates H.J."/>
            <person name="Dunwell J.M."/>
            <person name="Nellist C.F."/>
            <person name="Harrison R.J."/>
        </authorList>
    </citation>
    <scope>NUCLEOTIDE SEQUENCE [LARGE SCALE GENOMIC DNA]</scope>
    <source>
        <strain evidence="6 9">A4</strain>
        <strain evidence="5 10">BC-1</strain>
        <strain evidence="4 8">NOV-27</strain>
        <strain evidence="3 11">NOV-5</strain>
        <strain evidence="2 12">NOV-71</strain>
        <strain evidence="1 7">NOV-9</strain>
    </source>
</reference>
<accession>A0A6A3XKS5</accession>
<evidence type="ECO:0000313" key="12">
    <source>
        <dbReference type="Proteomes" id="UP000441208"/>
    </source>
</evidence>
<dbReference type="Proteomes" id="UP000441208">
    <property type="component" value="Unassembled WGS sequence"/>
</dbReference>
<dbReference type="Proteomes" id="UP000437068">
    <property type="component" value="Unassembled WGS sequence"/>
</dbReference>
<dbReference type="EMBL" id="QXGB01000843">
    <property type="protein sequence ID" value="KAE9202988.1"/>
    <property type="molecule type" value="Genomic_DNA"/>
</dbReference>
<evidence type="ECO:0000313" key="4">
    <source>
        <dbReference type="EMBL" id="KAE9202988.1"/>
    </source>
</evidence>
<gene>
    <name evidence="6" type="ORF">PF001_g17153</name>
    <name evidence="5" type="ORF">PF002_g15948</name>
    <name evidence="4" type="ORF">PF005_g14366</name>
    <name evidence="3" type="ORF">PF006_g16891</name>
    <name evidence="2" type="ORF">PF007_g14675</name>
    <name evidence="1" type="ORF">PF009_g15715</name>
</gene>
<dbReference type="Proteomes" id="UP000433483">
    <property type="component" value="Unassembled WGS sequence"/>
</dbReference>
<dbReference type="OrthoDB" id="10375397at2759"/>
<evidence type="ECO:0000313" key="5">
    <source>
        <dbReference type="EMBL" id="KAE9220230.1"/>
    </source>
</evidence>
<dbReference type="Proteomes" id="UP000429523">
    <property type="component" value="Unassembled WGS sequence"/>
</dbReference>
<dbReference type="EMBL" id="QXFZ01000865">
    <property type="protein sequence ID" value="KAE9102676.1"/>
    <property type="molecule type" value="Genomic_DNA"/>
</dbReference>
<dbReference type="EMBL" id="QXGA01001206">
    <property type="protein sequence ID" value="KAE9125719.1"/>
    <property type="molecule type" value="Genomic_DNA"/>
</dbReference>
<dbReference type="Proteomes" id="UP000440732">
    <property type="component" value="Unassembled WGS sequence"/>
</dbReference>
<evidence type="ECO:0000313" key="6">
    <source>
        <dbReference type="EMBL" id="KAE9295813.1"/>
    </source>
</evidence>
<dbReference type="EMBL" id="QXGF01000921">
    <property type="protein sequence ID" value="KAE8934297.1"/>
    <property type="molecule type" value="Genomic_DNA"/>
</dbReference>
<dbReference type="AlphaFoldDB" id="A0A6A3XKS5"/>
<evidence type="ECO:0000313" key="9">
    <source>
        <dbReference type="Proteomes" id="UP000437068"/>
    </source>
</evidence>
<evidence type="ECO:0000313" key="11">
    <source>
        <dbReference type="Proteomes" id="UP000440732"/>
    </source>
</evidence>
<sequence length="55" mass="5919">MPPTCRSLPLLVAVRGGGTRAQDEPSHAADLPSLVLSLVCCCRRVLPRSPCCRCR</sequence>
<proteinExistence type="predicted"/>
<organism evidence="4 8">
    <name type="scientific">Phytophthora fragariae</name>
    <dbReference type="NCBI Taxonomy" id="53985"/>
    <lineage>
        <taxon>Eukaryota</taxon>
        <taxon>Sar</taxon>
        <taxon>Stramenopiles</taxon>
        <taxon>Oomycota</taxon>
        <taxon>Peronosporomycetes</taxon>
        <taxon>Peronosporales</taxon>
        <taxon>Peronosporaceae</taxon>
        <taxon>Phytophthora</taxon>
    </lineage>
</organism>